<protein>
    <submittedName>
        <fullName evidence="1">Uncharacterized protein</fullName>
    </submittedName>
</protein>
<evidence type="ECO:0000313" key="2">
    <source>
        <dbReference type="Proteomes" id="UP000480266"/>
    </source>
</evidence>
<dbReference type="AlphaFoldDB" id="A0A7C9VKW1"/>
<accession>A0A7C9VKW1</accession>
<proteinExistence type="predicted"/>
<gene>
    <name evidence="1" type="ORF">G4V63_32890</name>
</gene>
<name>A0A7C9VKW1_9BRAD</name>
<evidence type="ECO:0000313" key="1">
    <source>
        <dbReference type="EMBL" id="NGX99806.1"/>
    </source>
</evidence>
<comment type="caution">
    <text evidence="1">The sequence shown here is derived from an EMBL/GenBank/DDBJ whole genome shotgun (WGS) entry which is preliminary data.</text>
</comment>
<dbReference type="Proteomes" id="UP000480266">
    <property type="component" value="Unassembled WGS sequence"/>
</dbReference>
<dbReference type="EMBL" id="JAAMRR010001690">
    <property type="protein sequence ID" value="NGX99806.1"/>
    <property type="molecule type" value="Genomic_DNA"/>
</dbReference>
<sequence length="79" mass="8872">MSEYDEDEPHTPKELAQVRVERATRDAWLAMNELIGLRNDPIAGPFVAEQARHLNSIKANVDLILSHIEVGQPKLRAVS</sequence>
<keyword evidence="2" id="KW-1185">Reference proteome</keyword>
<reference evidence="1" key="1">
    <citation type="submission" date="2020-02" db="EMBL/GenBank/DDBJ databases">
        <title>Draft genome sequence of Candidatus Afipia apatlaquensis IBT-C3, a potential strain for decolorization of textile dyes.</title>
        <authorList>
            <person name="Sanchez-Reyes A."/>
            <person name="Breton-Deval L."/>
            <person name="Mangelson H."/>
            <person name="Sanchez-Flores A."/>
        </authorList>
    </citation>
    <scope>NUCLEOTIDE SEQUENCE [LARGE SCALE GENOMIC DNA]</scope>
    <source>
        <strain evidence="1">IBT-C3</strain>
    </source>
</reference>
<organism evidence="1 2">
    <name type="scientific">Candidatus Afipia apatlaquensis</name>
    <dbReference type="NCBI Taxonomy" id="2712852"/>
    <lineage>
        <taxon>Bacteria</taxon>
        <taxon>Pseudomonadati</taxon>
        <taxon>Pseudomonadota</taxon>
        <taxon>Alphaproteobacteria</taxon>
        <taxon>Hyphomicrobiales</taxon>
        <taxon>Nitrobacteraceae</taxon>
        <taxon>Afipia</taxon>
    </lineage>
</organism>